<evidence type="ECO:0000256" key="4">
    <source>
        <dbReference type="SAM" id="MobiDB-lite"/>
    </source>
</evidence>
<dbReference type="GO" id="GO:0005730">
    <property type="term" value="C:nucleolus"/>
    <property type="evidence" value="ECO:0007669"/>
    <property type="project" value="UniProtKB-SubCell"/>
</dbReference>
<feature type="region of interest" description="Disordered" evidence="4">
    <location>
        <begin position="1"/>
        <end position="41"/>
    </location>
</feature>
<dbReference type="Pfam" id="PF15341">
    <property type="entry name" value="SLX9"/>
    <property type="match status" value="1"/>
</dbReference>
<feature type="compositionally biased region" description="Basic and acidic residues" evidence="4">
    <location>
        <begin position="13"/>
        <end position="36"/>
    </location>
</feature>
<dbReference type="EMBL" id="CAUYUE010000002">
    <property type="protein sequence ID" value="CAK0740061.1"/>
    <property type="molecule type" value="Genomic_DNA"/>
</dbReference>
<protein>
    <recommendedName>
        <fullName evidence="7">Ribosome biogenesis protein NOP53</fullName>
    </recommendedName>
</protein>
<dbReference type="GO" id="GO:0030686">
    <property type="term" value="C:90S preribosome"/>
    <property type="evidence" value="ECO:0007669"/>
    <property type="project" value="InterPro"/>
</dbReference>
<dbReference type="PANTHER" id="PTHR31109:SF2">
    <property type="entry name" value="RIBOSOME BIOGENESIS PROTEIN SLX9 HOMOLOG"/>
    <property type="match status" value="1"/>
</dbReference>
<dbReference type="GO" id="GO:0000462">
    <property type="term" value="P:maturation of SSU-rRNA from tricistronic rRNA transcript (SSU-rRNA, 5.8S rRNA, LSU-rRNA)"/>
    <property type="evidence" value="ECO:0007669"/>
    <property type="project" value="InterPro"/>
</dbReference>
<accession>A0AAV1HTF2</accession>
<gene>
    <name evidence="5" type="ORF">CVIRNUC_001221</name>
</gene>
<feature type="region of interest" description="Disordered" evidence="4">
    <location>
        <begin position="55"/>
        <end position="81"/>
    </location>
</feature>
<dbReference type="InterPro" id="IPR028160">
    <property type="entry name" value="Slx9-like"/>
</dbReference>
<comment type="similarity">
    <text evidence="2">Belongs to the SLX9 family.</text>
</comment>
<proteinExistence type="inferred from homology"/>
<dbReference type="AlphaFoldDB" id="A0AAV1HTF2"/>
<evidence type="ECO:0000313" key="6">
    <source>
        <dbReference type="Proteomes" id="UP001314263"/>
    </source>
</evidence>
<name>A0AAV1HTF2_9CHLO</name>
<dbReference type="Proteomes" id="UP001314263">
    <property type="component" value="Unassembled WGS sequence"/>
</dbReference>
<keyword evidence="6" id="KW-1185">Reference proteome</keyword>
<comment type="subcellular location">
    <subcellularLocation>
        <location evidence="1">Nucleus</location>
        <location evidence="1">Nucleolus</location>
    </subcellularLocation>
</comment>
<dbReference type="GO" id="GO:0030688">
    <property type="term" value="C:preribosome, small subunit precursor"/>
    <property type="evidence" value="ECO:0007669"/>
    <property type="project" value="InterPro"/>
</dbReference>
<dbReference type="PANTHER" id="PTHR31109">
    <property type="entry name" value="PROTEIN FAM207A"/>
    <property type="match status" value="1"/>
</dbReference>
<evidence type="ECO:0008006" key="7">
    <source>
        <dbReference type="Google" id="ProtNLM"/>
    </source>
</evidence>
<feature type="compositionally biased region" description="Basic residues" evidence="4">
    <location>
        <begin position="69"/>
        <end position="80"/>
    </location>
</feature>
<sequence>MVKAKAGVAKLRQKAERRAKEEAAKQRDRESRDPPVAHRLQKKIVKRAKFLKNIASSKRDASLTTQGGLKKRRKKDRVGKRLGDLSQLAASLGEAAQLDESRASVRAHVRPKGLGVGGARKRLRLVERESKRLQQVLSHPQFQADPISAITHHLTANLPPAPEAPKPKADPLMRKQQKARRKWEKKLHAGPEQMAEDSA</sequence>
<evidence type="ECO:0000256" key="2">
    <source>
        <dbReference type="ARBA" id="ARBA00011022"/>
    </source>
</evidence>
<evidence type="ECO:0000256" key="1">
    <source>
        <dbReference type="ARBA" id="ARBA00004604"/>
    </source>
</evidence>
<keyword evidence="3" id="KW-0539">Nucleus</keyword>
<comment type="caution">
    <text evidence="5">The sequence shown here is derived from an EMBL/GenBank/DDBJ whole genome shotgun (WGS) entry which is preliminary data.</text>
</comment>
<feature type="region of interest" description="Disordered" evidence="4">
    <location>
        <begin position="156"/>
        <end position="199"/>
    </location>
</feature>
<evidence type="ECO:0000256" key="3">
    <source>
        <dbReference type="ARBA" id="ARBA00023242"/>
    </source>
</evidence>
<evidence type="ECO:0000313" key="5">
    <source>
        <dbReference type="EMBL" id="CAK0740061.1"/>
    </source>
</evidence>
<organism evidence="5 6">
    <name type="scientific">Coccomyxa viridis</name>
    <dbReference type="NCBI Taxonomy" id="1274662"/>
    <lineage>
        <taxon>Eukaryota</taxon>
        <taxon>Viridiplantae</taxon>
        <taxon>Chlorophyta</taxon>
        <taxon>core chlorophytes</taxon>
        <taxon>Trebouxiophyceae</taxon>
        <taxon>Trebouxiophyceae incertae sedis</taxon>
        <taxon>Coccomyxaceae</taxon>
        <taxon>Coccomyxa</taxon>
    </lineage>
</organism>
<feature type="compositionally biased region" description="Basic residues" evidence="4">
    <location>
        <begin position="175"/>
        <end position="185"/>
    </location>
</feature>
<reference evidence="5 6" key="1">
    <citation type="submission" date="2023-10" db="EMBL/GenBank/DDBJ databases">
        <authorList>
            <person name="Maclean D."/>
            <person name="Macfadyen A."/>
        </authorList>
    </citation>
    <scope>NUCLEOTIDE SEQUENCE [LARGE SCALE GENOMIC DNA]</scope>
</reference>